<keyword evidence="3" id="KW-1185">Reference proteome</keyword>
<feature type="compositionally biased region" description="Basic and acidic residues" evidence="1">
    <location>
        <begin position="65"/>
        <end position="75"/>
    </location>
</feature>
<feature type="non-terminal residue" evidence="2">
    <location>
        <position position="1"/>
    </location>
</feature>
<reference evidence="2 3" key="1">
    <citation type="journal article" name="Sci. Rep.">
        <title>Genome-scale phylogenetic analyses confirm Olpidium as the closest living zoosporic fungus to the non-flagellated, terrestrial fungi.</title>
        <authorList>
            <person name="Chang Y."/>
            <person name="Rochon D."/>
            <person name="Sekimoto S."/>
            <person name="Wang Y."/>
            <person name="Chovatia M."/>
            <person name="Sandor L."/>
            <person name="Salamov A."/>
            <person name="Grigoriev I.V."/>
            <person name="Stajich J.E."/>
            <person name="Spatafora J.W."/>
        </authorList>
    </citation>
    <scope>NUCLEOTIDE SEQUENCE [LARGE SCALE GENOMIC DNA]</scope>
    <source>
        <strain evidence="2">S191</strain>
    </source>
</reference>
<evidence type="ECO:0000313" key="2">
    <source>
        <dbReference type="EMBL" id="KAG5456569.1"/>
    </source>
</evidence>
<accession>A0A8H7ZNG9</accession>
<dbReference type="EMBL" id="JAEFCI010011529">
    <property type="protein sequence ID" value="KAG5456569.1"/>
    <property type="molecule type" value="Genomic_DNA"/>
</dbReference>
<gene>
    <name evidence="2" type="ORF">BJ554DRAFT_3659</name>
</gene>
<dbReference type="Proteomes" id="UP000673691">
    <property type="component" value="Unassembled WGS sequence"/>
</dbReference>
<organism evidence="2 3">
    <name type="scientific">Olpidium bornovanus</name>
    <dbReference type="NCBI Taxonomy" id="278681"/>
    <lineage>
        <taxon>Eukaryota</taxon>
        <taxon>Fungi</taxon>
        <taxon>Fungi incertae sedis</taxon>
        <taxon>Olpidiomycota</taxon>
        <taxon>Olpidiomycotina</taxon>
        <taxon>Olpidiomycetes</taxon>
        <taxon>Olpidiales</taxon>
        <taxon>Olpidiaceae</taxon>
        <taxon>Olpidium</taxon>
    </lineage>
</organism>
<sequence length="75" mass="7773">TDDAANAVLSHRHPAEGAESGDGAPKRAEAEPACHLLPDQGGPAAGVTARRPPPADVRPGVLPRRPPEKEQVRLS</sequence>
<evidence type="ECO:0000313" key="3">
    <source>
        <dbReference type="Proteomes" id="UP000673691"/>
    </source>
</evidence>
<comment type="caution">
    <text evidence="2">The sequence shown here is derived from an EMBL/GenBank/DDBJ whole genome shotgun (WGS) entry which is preliminary data.</text>
</comment>
<feature type="region of interest" description="Disordered" evidence="1">
    <location>
        <begin position="1"/>
        <end position="75"/>
    </location>
</feature>
<proteinExistence type="predicted"/>
<evidence type="ECO:0000256" key="1">
    <source>
        <dbReference type="SAM" id="MobiDB-lite"/>
    </source>
</evidence>
<dbReference type="AlphaFoldDB" id="A0A8H7ZNG9"/>
<protein>
    <submittedName>
        <fullName evidence="2">Uncharacterized protein</fullName>
    </submittedName>
</protein>
<name>A0A8H7ZNG9_9FUNG</name>